<dbReference type="Gene3D" id="3.40.50.1390">
    <property type="entry name" value="Resolvase, N-terminal catalytic domain"/>
    <property type="match status" value="1"/>
</dbReference>
<dbReference type="GO" id="GO:0003677">
    <property type="term" value="F:DNA binding"/>
    <property type="evidence" value="ECO:0007669"/>
    <property type="project" value="UniProtKB-KW"/>
</dbReference>
<keyword evidence="2" id="KW-0238">DNA-binding</keyword>
<evidence type="ECO:0000256" key="4">
    <source>
        <dbReference type="PIRSR" id="PIRSR606118-50"/>
    </source>
</evidence>
<organism evidence="7 8">
    <name type="scientific">Chryseobacterium ureilyticum</name>
    <dbReference type="NCBI Taxonomy" id="373668"/>
    <lineage>
        <taxon>Bacteria</taxon>
        <taxon>Pseudomonadati</taxon>
        <taxon>Bacteroidota</taxon>
        <taxon>Flavobacteriia</taxon>
        <taxon>Flavobacteriales</taxon>
        <taxon>Weeksellaceae</taxon>
        <taxon>Chryseobacterium group</taxon>
        <taxon>Chryseobacterium</taxon>
    </lineage>
</organism>
<dbReference type="CDD" id="cd03768">
    <property type="entry name" value="SR_ResInv"/>
    <property type="match status" value="1"/>
</dbReference>
<dbReference type="PANTHER" id="PTHR30461:SF19">
    <property type="entry name" value="SITE-SPECIFIC RECOMBINASE RESOLVASE FAMILY"/>
    <property type="match status" value="1"/>
</dbReference>
<sequence length="226" mass="25576">MTIHAQTDIISEINYNLAPCYQGALYDNQMKARYIRVSTGNQNTARQLHKSHPNEKLYIDIISGATPFSQRPEGKKMLEDIEAGLIDYISVHAIDRLGRNLFDILATLEFLNEKKIILEVDNLGLKSLVNNKPNSAFKLIISVMANIAEMERNSLLERQQEGIKLAIARGVYKGRTKGSKETDEQVLDKYKEVVKYLKKGQSLRDIAKLCKVSLGTVQKVKKIINQ</sequence>
<reference evidence="8" key="1">
    <citation type="submission" date="2017-01" db="EMBL/GenBank/DDBJ databases">
        <authorList>
            <person name="Varghese N."/>
            <person name="Submissions S."/>
        </authorList>
    </citation>
    <scope>NUCLEOTIDE SEQUENCE [LARGE SCALE GENOMIC DNA]</scope>
    <source>
        <strain evidence="8">DSM 18017</strain>
    </source>
</reference>
<keyword evidence="1" id="KW-0229">DNA integration</keyword>
<dbReference type="InterPro" id="IPR006118">
    <property type="entry name" value="Recombinase_CS"/>
</dbReference>
<dbReference type="PROSITE" id="PS00397">
    <property type="entry name" value="RECOMBINASES_1"/>
    <property type="match status" value="1"/>
</dbReference>
<dbReference type="InterPro" id="IPR050639">
    <property type="entry name" value="SSR_resolvase"/>
</dbReference>
<evidence type="ECO:0000256" key="2">
    <source>
        <dbReference type="ARBA" id="ARBA00023125"/>
    </source>
</evidence>
<accession>A0A1N7MFC9</accession>
<name>A0A1N7MFC9_9FLAO</name>
<dbReference type="Pfam" id="PF00239">
    <property type="entry name" value="Resolvase"/>
    <property type="match status" value="1"/>
</dbReference>
<dbReference type="Gene3D" id="1.10.10.60">
    <property type="entry name" value="Homeodomain-like"/>
    <property type="match status" value="1"/>
</dbReference>
<keyword evidence="8" id="KW-1185">Reference proteome</keyword>
<dbReference type="STRING" id="373668.SAMN05421786_102545"/>
<feature type="active site" description="O-(5'-phospho-DNA)-serine intermediate" evidence="4 5">
    <location>
        <position position="38"/>
    </location>
</feature>
<evidence type="ECO:0000313" key="8">
    <source>
        <dbReference type="Proteomes" id="UP000186744"/>
    </source>
</evidence>
<dbReference type="GO" id="GO:0000150">
    <property type="term" value="F:DNA strand exchange activity"/>
    <property type="evidence" value="ECO:0007669"/>
    <property type="project" value="InterPro"/>
</dbReference>
<dbReference type="AlphaFoldDB" id="A0A1N7MFC9"/>
<dbReference type="SMART" id="SM00857">
    <property type="entry name" value="Resolvase"/>
    <property type="match status" value="1"/>
</dbReference>
<evidence type="ECO:0000259" key="6">
    <source>
        <dbReference type="PROSITE" id="PS51736"/>
    </source>
</evidence>
<evidence type="ECO:0000256" key="5">
    <source>
        <dbReference type="PROSITE-ProRule" id="PRU10137"/>
    </source>
</evidence>
<dbReference type="SUPFAM" id="SSF53041">
    <property type="entry name" value="Resolvase-like"/>
    <property type="match status" value="1"/>
</dbReference>
<keyword evidence="3" id="KW-0233">DNA recombination</keyword>
<dbReference type="PANTHER" id="PTHR30461">
    <property type="entry name" value="DNA-INVERTASE FROM LAMBDOID PROPHAGE"/>
    <property type="match status" value="1"/>
</dbReference>
<dbReference type="Proteomes" id="UP000186744">
    <property type="component" value="Unassembled WGS sequence"/>
</dbReference>
<dbReference type="GO" id="GO:0015074">
    <property type="term" value="P:DNA integration"/>
    <property type="evidence" value="ECO:0007669"/>
    <property type="project" value="UniProtKB-KW"/>
</dbReference>
<dbReference type="InterPro" id="IPR036162">
    <property type="entry name" value="Resolvase-like_N_sf"/>
</dbReference>
<dbReference type="InterPro" id="IPR006119">
    <property type="entry name" value="Resolv_N"/>
</dbReference>
<gene>
    <name evidence="7" type="ORF">SAMN05421786_102545</name>
</gene>
<evidence type="ECO:0000256" key="3">
    <source>
        <dbReference type="ARBA" id="ARBA00023172"/>
    </source>
</evidence>
<dbReference type="EMBL" id="FTOL01000002">
    <property type="protein sequence ID" value="SIS84836.1"/>
    <property type="molecule type" value="Genomic_DNA"/>
</dbReference>
<protein>
    <submittedName>
        <fullName evidence="7">Site-specific DNA recombinase</fullName>
    </submittedName>
</protein>
<feature type="domain" description="Resolvase/invertase-type recombinase catalytic" evidence="6">
    <location>
        <begin position="30"/>
        <end position="170"/>
    </location>
</feature>
<evidence type="ECO:0000313" key="7">
    <source>
        <dbReference type="EMBL" id="SIS84836.1"/>
    </source>
</evidence>
<proteinExistence type="predicted"/>
<dbReference type="PROSITE" id="PS51736">
    <property type="entry name" value="RECOMBINASES_3"/>
    <property type="match status" value="1"/>
</dbReference>
<evidence type="ECO:0000256" key="1">
    <source>
        <dbReference type="ARBA" id="ARBA00022908"/>
    </source>
</evidence>